<dbReference type="AlphaFoldDB" id="A0A194PYZ3"/>
<dbReference type="SMART" id="SM00595">
    <property type="entry name" value="MADF"/>
    <property type="match status" value="1"/>
</dbReference>
<gene>
    <name evidence="3" type="ORF">RR46_12405</name>
</gene>
<dbReference type="PANTHER" id="PTHR21505:SF12">
    <property type="entry name" value="MADF DOMAIN-CONTAINING PROTEIN-RELATED"/>
    <property type="match status" value="1"/>
</dbReference>
<feature type="region of interest" description="Disordered" evidence="1">
    <location>
        <begin position="224"/>
        <end position="249"/>
    </location>
</feature>
<dbReference type="InterPro" id="IPR006578">
    <property type="entry name" value="MADF-dom"/>
</dbReference>
<feature type="domain" description="MADF" evidence="2">
    <location>
        <begin position="15"/>
        <end position="105"/>
    </location>
</feature>
<name>A0A194PYZ3_PAPXU</name>
<dbReference type="EMBL" id="KQ459593">
    <property type="protein sequence ID" value="KPI96375.1"/>
    <property type="molecule type" value="Genomic_DNA"/>
</dbReference>
<protein>
    <recommendedName>
        <fullName evidence="2">MADF domain-containing protein</fullName>
    </recommendedName>
</protein>
<evidence type="ECO:0000259" key="2">
    <source>
        <dbReference type="PROSITE" id="PS51029"/>
    </source>
</evidence>
<evidence type="ECO:0000256" key="1">
    <source>
        <dbReference type="SAM" id="MobiDB-lite"/>
    </source>
</evidence>
<dbReference type="PANTHER" id="PTHR21505">
    <property type="entry name" value="MADF DOMAIN-CONTAINING PROTEIN-RELATED"/>
    <property type="match status" value="1"/>
</dbReference>
<organism evidence="3 4">
    <name type="scientific">Papilio xuthus</name>
    <name type="common">Asian swallowtail butterfly</name>
    <dbReference type="NCBI Taxonomy" id="66420"/>
    <lineage>
        <taxon>Eukaryota</taxon>
        <taxon>Metazoa</taxon>
        <taxon>Ecdysozoa</taxon>
        <taxon>Arthropoda</taxon>
        <taxon>Hexapoda</taxon>
        <taxon>Insecta</taxon>
        <taxon>Pterygota</taxon>
        <taxon>Neoptera</taxon>
        <taxon>Endopterygota</taxon>
        <taxon>Lepidoptera</taxon>
        <taxon>Glossata</taxon>
        <taxon>Ditrysia</taxon>
        <taxon>Papilionoidea</taxon>
        <taxon>Papilionidae</taxon>
        <taxon>Papilioninae</taxon>
        <taxon>Papilio</taxon>
    </lineage>
</organism>
<feature type="compositionally biased region" description="Polar residues" evidence="1">
    <location>
        <begin position="224"/>
        <end position="240"/>
    </location>
</feature>
<reference evidence="3 4" key="1">
    <citation type="journal article" date="2015" name="Nat. Commun.">
        <title>Outbred genome sequencing and CRISPR/Cas9 gene editing in butterflies.</title>
        <authorList>
            <person name="Li X."/>
            <person name="Fan D."/>
            <person name="Zhang W."/>
            <person name="Liu G."/>
            <person name="Zhang L."/>
            <person name="Zhao L."/>
            <person name="Fang X."/>
            <person name="Chen L."/>
            <person name="Dong Y."/>
            <person name="Chen Y."/>
            <person name="Ding Y."/>
            <person name="Zhao R."/>
            <person name="Feng M."/>
            <person name="Zhu Y."/>
            <person name="Feng Y."/>
            <person name="Jiang X."/>
            <person name="Zhu D."/>
            <person name="Xiang H."/>
            <person name="Feng X."/>
            <person name="Li S."/>
            <person name="Wang J."/>
            <person name="Zhang G."/>
            <person name="Kronforst M.R."/>
            <person name="Wang W."/>
        </authorList>
    </citation>
    <scope>NUCLEOTIDE SEQUENCE [LARGE SCALE GENOMIC DNA]</scope>
    <source>
        <strain evidence="3">Ya'a_city_454_Px</strain>
        <tissue evidence="3">Whole body</tissue>
    </source>
</reference>
<dbReference type="Proteomes" id="UP000053268">
    <property type="component" value="Unassembled WGS sequence"/>
</dbReference>
<sequence length="249" mass="28904">MSQKVFKFGSNDLIKFITIYRNHECLWNTENEYYKNRDARNIALAEFAQEFGVDGFGTKEITTKIKSLRTQYHAERKKIKDSMDNGRDTSDVYKSKLSWYNLMDSFVMKTSVNRITTSNMYDTSLVFKFENTENCSNSTIQVIDEIPKPVPIKKRKKSHGKKEKTSITLEHIEKSARLNKEDNELDNFGKYVSSSLQRLSTKNIIHAQDEIQAILSKYKLQELNESQNSTPTPESSYSKQSSEDAWCEL</sequence>
<accession>A0A194PYZ3</accession>
<keyword evidence="4" id="KW-1185">Reference proteome</keyword>
<evidence type="ECO:0000313" key="3">
    <source>
        <dbReference type="EMBL" id="KPI96375.1"/>
    </source>
</evidence>
<proteinExistence type="predicted"/>
<evidence type="ECO:0000313" key="4">
    <source>
        <dbReference type="Proteomes" id="UP000053268"/>
    </source>
</evidence>
<dbReference type="Pfam" id="PF10545">
    <property type="entry name" value="MADF_DNA_bdg"/>
    <property type="match status" value="1"/>
</dbReference>
<dbReference type="PROSITE" id="PS51029">
    <property type="entry name" value="MADF"/>
    <property type="match status" value="1"/>
</dbReference>